<proteinExistence type="predicted"/>
<dbReference type="EMBL" id="JAWPEI010000007">
    <property type="protein sequence ID" value="KAK4721373.1"/>
    <property type="molecule type" value="Genomic_DNA"/>
</dbReference>
<dbReference type="AlphaFoldDB" id="A0AAV9L7D2"/>
<dbReference type="Proteomes" id="UP001311915">
    <property type="component" value="Unassembled WGS sequence"/>
</dbReference>
<evidence type="ECO:0000313" key="2">
    <source>
        <dbReference type="Proteomes" id="UP001311915"/>
    </source>
</evidence>
<sequence>MIEQEMAIRAKQRQMSLPFHVLITELCRRVGVSHDEKRDVEVTPTSCTNIRCIEAE</sequence>
<accession>A0AAV9L7D2</accession>
<reference evidence="1 2" key="1">
    <citation type="submission" date="2023-10" db="EMBL/GenBank/DDBJ databases">
        <title>Genome-Wide Identification Analysis in wild type Solanum Pinnatisectum Reveals Some Genes Defensing Phytophthora Infestans.</title>
        <authorList>
            <person name="Sun C."/>
        </authorList>
    </citation>
    <scope>NUCLEOTIDE SEQUENCE [LARGE SCALE GENOMIC DNA]</scope>
    <source>
        <strain evidence="1">LQN</strain>
        <tissue evidence="1">Leaf</tissue>
    </source>
</reference>
<evidence type="ECO:0000313" key="1">
    <source>
        <dbReference type="EMBL" id="KAK4721373.1"/>
    </source>
</evidence>
<comment type="caution">
    <text evidence="1">The sequence shown here is derived from an EMBL/GenBank/DDBJ whole genome shotgun (WGS) entry which is preliminary data.</text>
</comment>
<gene>
    <name evidence="1" type="ORF">R3W88_011606</name>
</gene>
<organism evidence="1 2">
    <name type="scientific">Solanum pinnatisectum</name>
    <name type="common">tansyleaf nightshade</name>
    <dbReference type="NCBI Taxonomy" id="50273"/>
    <lineage>
        <taxon>Eukaryota</taxon>
        <taxon>Viridiplantae</taxon>
        <taxon>Streptophyta</taxon>
        <taxon>Embryophyta</taxon>
        <taxon>Tracheophyta</taxon>
        <taxon>Spermatophyta</taxon>
        <taxon>Magnoliopsida</taxon>
        <taxon>eudicotyledons</taxon>
        <taxon>Gunneridae</taxon>
        <taxon>Pentapetalae</taxon>
        <taxon>asterids</taxon>
        <taxon>lamiids</taxon>
        <taxon>Solanales</taxon>
        <taxon>Solanaceae</taxon>
        <taxon>Solanoideae</taxon>
        <taxon>Solaneae</taxon>
        <taxon>Solanum</taxon>
    </lineage>
</organism>
<keyword evidence="2" id="KW-1185">Reference proteome</keyword>
<name>A0AAV9L7D2_9SOLN</name>
<protein>
    <submittedName>
        <fullName evidence="1">Uncharacterized protein</fullName>
    </submittedName>
</protein>